<dbReference type="SUPFAM" id="SSF53335">
    <property type="entry name" value="S-adenosyl-L-methionine-dependent methyltransferases"/>
    <property type="match status" value="1"/>
</dbReference>
<name>A0A0D7BRA7_9AGAR</name>
<sequence length="399" mass="42980">MYLPFSNLSTLQPSKFDVILIDPPFSSSFTWEHLQELPVPSLAADPSFVFMWVGSGAGQGLERGREVMAKWGYRRCEDVVWVRTNRTSNHGPGTDPPTTSLFTRTKQHCLIGIRGTVRRSSDSWFVHCNVDTDVIMWEGDPDDPTRKPPEMYSLIENFCMGTRRLEIFGKLGSSLRRGWVTAIAGDNVPQTQFSVEGPDGGTASPFEREQWDAGLKALSGGGKCVVPTTQEIDNLRPKSPVRNHSANNNNGGGGASGGVALGNVGPRFGNGGGMGIMGGGMGAGMDMNMMPGMAMAPMGMDPSMMNGGWGGPMMMNPQMMNPQMMDPQHAMMMGGGQGFGMMPMNGMHQMGGGQQGMMNRMAMGMGNQMGGQMGGQMNWGAQDNRMMPGMNMGGQWTGF</sequence>
<dbReference type="GO" id="GO:0003729">
    <property type="term" value="F:mRNA binding"/>
    <property type="evidence" value="ECO:0007669"/>
    <property type="project" value="TreeGrafter"/>
</dbReference>
<dbReference type="PANTHER" id="PTHR13107:SF0">
    <property type="entry name" value="N6-ADENOSINE-METHYLTRANSFERASE NON-CATALYTIC SUBUNIT"/>
    <property type="match status" value="1"/>
</dbReference>
<dbReference type="GO" id="GO:0008168">
    <property type="term" value="F:methyltransferase activity"/>
    <property type="evidence" value="ECO:0007669"/>
    <property type="project" value="InterPro"/>
</dbReference>
<reference evidence="5 6" key="1">
    <citation type="journal article" date="2015" name="Fungal Genet. Biol.">
        <title>Evolution of novel wood decay mechanisms in Agaricales revealed by the genome sequences of Fistulina hepatica and Cylindrobasidium torrendii.</title>
        <authorList>
            <person name="Floudas D."/>
            <person name="Held B.W."/>
            <person name="Riley R."/>
            <person name="Nagy L.G."/>
            <person name="Koehler G."/>
            <person name="Ransdell A.S."/>
            <person name="Younus H."/>
            <person name="Chow J."/>
            <person name="Chiniquy J."/>
            <person name="Lipzen A."/>
            <person name="Tritt A."/>
            <person name="Sun H."/>
            <person name="Haridas S."/>
            <person name="LaButti K."/>
            <person name="Ohm R.A."/>
            <person name="Kues U."/>
            <person name="Blanchette R.A."/>
            <person name="Grigoriev I.V."/>
            <person name="Minto R.E."/>
            <person name="Hibbett D.S."/>
        </authorList>
    </citation>
    <scope>NUCLEOTIDE SEQUENCE [LARGE SCALE GENOMIC DNA]</scope>
    <source>
        <strain evidence="5 6">FP15055 ss-10</strain>
    </source>
</reference>
<dbReference type="GO" id="GO:0005634">
    <property type="term" value="C:nucleus"/>
    <property type="evidence" value="ECO:0007669"/>
    <property type="project" value="UniProtKB-SubCell"/>
</dbReference>
<dbReference type="PROSITE" id="PS51143">
    <property type="entry name" value="MT_A70"/>
    <property type="match status" value="1"/>
</dbReference>
<dbReference type="GO" id="GO:0036396">
    <property type="term" value="C:RNA N6-methyladenosine methyltransferase complex"/>
    <property type="evidence" value="ECO:0007669"/>
    <property type="project" value="UniProtKB-ARBA"/>
</dbReference>
<proteinExistence type="inferred from homology"/>
<evidence type="ECO:0000256" key="2">
    <source>
        <dbReference type="ARBA" id="ARBA00023242"/>
    </source>
</evidence>
<dbReference type="PROSITE" id="PS51592">
    <property type="entry name" value="SAM_MTA70L_2"/>
    <property type="match status" value="1"/>
</dbReference>
<dbReference type="InterPro" id="IPR045123">
    <property type="entry name" value="METTL14-like"/>
</dbReference>
<gene>
    <name evidence="5" type="ORF">CYLTODRAFT_407039</name>
</gene>
<dbReference type="InterPro" id="IPR002052">
    <property type="entry name" value="DNA_methylase_N6_adenine_CS"/>
</dbReference>
<evidence type="ECO:0000313" key="6">
    <source>
        <dbReference type="Proteomes" id="UP000054007"/>
    </source>
</evidence>
<evidence type="ECO:0000256" key="3">
    <source>
        <dbReference type="PROSITE-ProRule" id="PRU00489"/>
    </source>
</evidence>
<dbReference type="Pfam" id="PF05063">
    <property type="entry name" value="MT-A70"/>
    <property type="match status" value="1"/>
</dbReference>
<dbReference type="InterPro" id="IPR029063">
    <property type="entry name" value="SAM-dependent_MTases_sf"/>
</dbReference>
<dbReference type="AlphaFoldDB" id="A0A0D7BRA7"/>
<comment type="subcellular location">
    <subcellularLocation>
        <location evidence="1">Nucleus</location>
    </subcellularLocation>
</comment>
<accession>A0A0D7BRA7</accession>
<dbReference type="PANTHER" id="PTHR13107">
    <property type="entry name" value="N6-ADENOSINE-METHYLTRANSFERASE NON-CATALYTIC SUBUNIT"/>
    <property type="match status" value="1"/>
</dbReference>
<dbReference type="EMBL" id="KN880439">
    <property type="protein sequence ID" value="KIY72967.1"/>
    <property type="molecule type" value="Genomic_DNA"/>
</dbReference>
<organism evidence="5 6">
    <name type="scientific">Cylindrobasidium torrendii FP15055 ss-10</name>
    <dbReference type="NCBI Taxonomy" id="1314674"/>
    <lineage>
        <taxon>Eukaryota</taxon>
        <taxon>Fungi</taxon>
        <taxon>Dikarya</taxon>
        <taxon>Basidiomycota</taxon>
        <taxon>Agaricomycotina</taxon>
        <taxon>Agaricomycetes</taxon>
        <taxon>Agaricomycetidae</taxon>
        <taxon>Agaricales</taxon>
        <taxon>Marasmiineae</taxon>
        <taxon>Physalacriaceae</taxon>
        <taxon>Cylindrobasidium</taxon>
    </lineage>
</organism>
<dbReference type="GO" id="GO:0032259">
    <property type="term" value="P:methylation"/>
    <property type="evidence" value="ECO:0007669"/>
    <property type="project" value="InterPro"/>
</dbReference>
<protein>
    <submittedName>
        <fullName evidence="5">MT-A70-domain-containing protein</fullName>
    </submittedName>
</protein>
<keyword evidence="6" id="KW-1185">Reference proteome</keyword>
<dbReference type="InterPro" id="IPR007757">
    <property type="entry name" value="MT-A70-like"/>
</dbReference>
<dbReference type="Proteomes" id="UP000054007">
    <property type="component" value="Unassembled WGS sequence"/>
</dbReference>
<dbReference type="PROSITE" id="PS00092">
    <property type="entry name" value="N6_MTASE"/>
    <property type="match status" value="1"/>
</dbReference>
<comment type="similarity">
    <text evidence="3">Belongs to the MT-A70-like family.</text>
</comment>
<evidence type="ECO:0000256" key="4">
    <source>
        <dbReference type="SAM" id="MobiDB-lite"/>
    </source>
</evidence>
<evidence type="ECO:0000313" key="5">
    <source>
        <dbReference type="EMBL" id="KIY72967.1"/>
    </source>
</evidence>
<keyword evidence="2" id="KW-0539">Nucleus</keyword>
<dbReference type="OrthoDB" id="14833at2759"/>
<dbReference type="STRING" id="1314674.A0A0D7BRA7"/>
<evidence type="ECO:0000256" key="1">
    <source>
        <dbReference type="ARBA" id="ARBA00004123"/>
    </source>
</evidence>
<feature type="region of interest" description="Disordered" evidence="4">
    <location>
        <begin position="235"/>
        <end position="254"/>
    </location>
</feature>